<accession>A0LLN0</accession>
<keyword evidence="1" id="KW-0472">Membrane</keyword>
<evidence type="ECO:0000256" key="1">
    <source>
        <dbReference type="SAM" id="Phobius"/>
    </source>
</evidence>
<name>A0LLN0_SYNFM</name>
<evidence type="ECO:0000313" key="3">
    <source>
        <dbReference type="Proteomes" id="UP000001784"/>
    </source>
</evidence>
<dbReference type="FunCoup" id="A0LLN0">
    <property type="interactions" value="27"/>
</dbReference>
<proteinExistence type="predicted"/>
<evidence type="ECO:0000313" key="2">
    <source>
        <dbReference type="EMBL" id="ABK18332.1"/>
    </source>
</evidence>
<dbReference type="EMBL" id="CP000478">
    <property type="protein sequence ID" value="ABK18332.1"/>
    <property type="molecule type" value="Genomic_DNA"/>
</dbReference>
<organism evidence="2 3">
    <name type="scientific">Syntrophobacter fumaroxidans (strain DSM 10017 / MPOB)</name>
    <dbReference type="NCBI Taxonomy" id="335543"/>
    <lineage>
        <taxon>Bacteria</taxon>
        <taxon>Pseudomonadati</taxon>
        <taxon>Thermodesulfobacteriota</taxon>
        <taxon>Syntrophobacteria</taxon>
        <taxon>Syntrophobacterales</taxon>
        <taxon>Syntrophobacteraceae</taxon>
        <taxon>Syntrophobacter</taxon>
    </lineage>
</organism>
<dbReference type="GO" id="GO:0005886">
    <property type="term" value="C:plasma membrane"/>
    <property type="evidence" value="ECO:0007669"/>
    <property type="project" value="TreeGrafter"/>
</dbReference>
<dbReference type="RefSeq" id="WP_011699499.1">
    <property type="nucleotide sequence ID" value="NC_008554.1"/>
</dbReference>
<dbReference type="InParanoid" id="A0LLN0"/>
<feature type="transmembrane region" description="Helical" evidence="1">
    <location>
        <begin position="376"/>
        <end position="396"/>
    </location>
</feature>
<reference evidence="2 3" key="1">
    <citation type="submission" date="2006-10" db="EMBL/GenBank/DDBJ databases">
        <title>Complete sequence of Syntrophobacter fumaroxidans MPOB.</title>
        <authorList>
            <consortium name="US DOE Joint Genome Institute"/>
            <person name="Copeland A."/>
            <person name="Lucas S."/>
            <person name="Lapidus A."/>
            <person name="Barry K."/>
            <person name="Detter J.C."/>
            <person name="Glavina del Rio T."/>
            <person name="Hammon N."/>
            <person name="Israni S."/>
            <person name="Pitluck S."/>
            <person name="Goltsman E.G."/>
            <person name="Martinez M."/>
            <person name="Schmutz J."/>
            <person name="Larimer F."/>
            <person name="Land M."/>
            <person name="Hauser L."/>
            <person name="Kyrpides N."/>
            <person name="Kim E."/>
            <person name="Boone D.R."/>
            <person name="Brockman F."/>
            <person name="Culley D."/>
            <person name="Ferry J."/>
            <person name="Gunsalus R."/>
            <person name="McInerney M.J."/>
            <person name="Morrison M."/>
            <person name="Plugge C."/>
            <person name="Rohlin L."/>
            <person name="Scholten J."/>
            <person name="Sieber J."/>
            <person name="Stams A.J.M."/>
            <person name="Worm P."/>
            <person name="Henstra A.M."/>
            <person name="Richardson P."/>
        </authorList>
    </citation>
    <scope>NUCLEOTIDE SEQUENCE [LARGE SCALE GENOMIC DNA]</scope>
    <source>
        <strain evidence="3">DSM 10017 / MPOB</strain>
    </source>
</reference>
<feature type="transmembrane region" description="Helical" evidence="1">
    <location>
        <begin position="296"/>
        <end position="317"/>
    </location>
</feature>
<keyword evidence="1" id="KW-0812">Transmembrane</keyword>
<dbReference type="STRING" id="335543.Sfum_2654"/>
<dbReference type="eggNOG" id="COG4452">
    <property type="taxonomic scope" value="Bacteria"/>
</dbReference>
<keyword evidence="1" id="KW-1133">Transmembrane helix</keyword>
<feature type="transmembrane region" description="Helical" evidence="1">
    <location>
        <begin position="402"/>
        <end position="422"/>
    </location>
</feature>
<dbReference type="Proteomes" id="UP000001784">
    <property type="component" value="Chromosome"/>
</dbReference>
<dbReference type="HOGENOM" id="CLU_036281_1_0_7"/>
<dbReference type="PIRSF" id="PIRSF004548">
    <property type="entry name" value="CreD"/>
    <property type="match status" value="1"/>
</dbReference>
<protein>
    <submittedName>
        <fullName evidence="2">Inner membrane CreD family protein</fullName>
    </submittedName>
</protein>
<dbReference type="PANTHER" id="PTHR30092">
    <property type="entry name" value="INNER MEMBRANE PROTEIN CRED"/>
    <property type="match status" value="1"/>
</dbReference>
<feature type="transmembrane region" description="Helical" evidence="1">
    <location>
        <begin position="324"/>
        <end position="344"/>
    </location>
</feature>
<dbReference type="AlphaFoldDB" id="A0LLN0"/>
<dbReference type="OrthoDB" id="9791851at2"/>
<dbReference type="NCBIfam" id="NF008712">
    <property type="entry name" value="PRK11715.1-1"/>
    <property type="match status" value="1"/>
</dbReference>
<dbReference type="InterPro" id="IPR010364">
    <property type="entry name" value="Uncharacterised_IM_CreD"/>
</dbReference>
<dbReference type="KEGG" id="sfu:Sfum_2654"/>
<dbReference type="PANTHER" id="PTHR30092:SF0">
    <property type="entry name" value="INNER MEMBRANE PROTEIN CRED"/>
    <property type="match status" value="1"/>
</dbReference>
<gene>
    <name evidence="2" type="ordered locus">Sfum_2654</name>
</gene>
<sequence length="449" mass="49850">MNPFSLRSSIVSRMLIVAVLGTVLVIPISLVTDLIQDRRHTRAEAVSEVTEKWGRQQTVTGPILTIPVKRKHKLSDGTIKPYIVHAHFLPDSLDCNAELSPSIRYRGIYRVVLYTAGLHLEAAFSAPALSENESADSEILWSDAFLTLGISDLKGIKDIHKAACEDSPLTPEPGLRTKDLLQAGFTFRTPLSPGQSRFRFVLDAGLNGSEELRFVPLGKTTQVRAQSSWADPSFVGDFLPEERNITDSSFKASWKVLHLNRNLSQSWIGPQPNLESSSFGVKLLLQVDEYQKNWRAVRYAIMFVALTFLAFGMIDVLNRSPFHPVHYTLVGLALVLFFVLLLSVSEYRSFNTSYLVASLPNIFLIGAYTRGVTRRWGVTAVIAGVLVALYGFLFVLLQLEDYALLLGSMGLFVSLSLVMFLTRRIDWFGMGSGKAREEDGPGLPELPLG</sequence>
<dbReference type="Pfam" id="PF06123">
    <property type="entry name" value="CreD"/>
    <property type="match status" value="1"/>
</dbReference>
<keyword evidence="3" id="KW-1185">Reference proteome</keyword>